<reference evidence="1 2" key="1">
    <citation type="submission" date="2020-08" db="EMBL/GenBank/DDBJ databases">
        <title>Genomic Encyclopedia of Type Strains, Phase IV (KMG-V): Genome sequencing to study the core and pangenomes of soil and plant-associated prokaryotes.</title>
        <authorList>
            <person name="Whitman W."/>
        </authorList>
    </citation>
    <scope>NUCLEOTIDE SEQUENCE [LARGE SCALE GENOMIC DNA]</scope>
    <source>
        <strain evidence="1 2">SEMIA 402</strain>
    </source>
</reference>
<name>A0A7W6RK84_9HYPH</name>
<comment type="caution">
    <text evidence="1">The sequence shown here is derived from an EMBL/GenBank/DDBJ whole genome shotgun (WGS) entry which is preliminary data.</text>
</comment>
<gene>
    <name evidence="1" type="ORF">GGE12_001773</name>
</gene>
<protein>
    <submittedName>
        <fullName evidence="1">Uncharacterized protein</fullName>
    </submittedName>
</protein>
<sequence length="66" mass="7660">MAQTRMRLFGERERHLASLDAALAREMADVKAGCVQPAGRFVELTDRYKWFVEAAYSARLRERDEL</sequence>
<dbReference type="Proteomes" id="UP000533641">
    <property type="component" value="Unassembled WGS sequence"/>
</dbReference>
<organism evidence="1 2">
    <name type="scientific">Rhizobium mongolense</name>
    <dbReference type="NCBI Taxonomy" id="57676"/>
    <lineage>
        <taxon>Bacteria</taxon>
        <taxon>Pseudomonadati</taxon>
        <taxon>Pseudomonadota</taxon>
        <taxon>Alphaproteobacteria</taxon>
        <taxon>Hyphomicrobiales</taxon>
        <taxon>Rhizobiaceae</taxon>
        <taxon>Rhizobium/Agrobacterium group</taxon>
        <taxon>Rhizobium</taxon>
    </lineage>
</organism>
<dbReference type="EMBL" id="JACIGM010000003">
    <property type="protein sequence ID" value="MBB4274018.1"/>
    <property type="molecule type" value="Genomic_DNA"/>
</dbReference>
<proteinExistence type="predicted"/>
<evidence type="ECO:0000313" key="1">
    <source>
        <dbReference type="EMBL" id="MBB4274018.1"/>
    </source>
</evidence>
<dbReference type="AlphaFoldDB" id="A0A7W6RK84"/>
<accession>A0A7W6RK84</accession>
<evidence type="ECO:0000313" key="2">
    <source>
        <dbReference type="Proteomes" id="UP000533641"/>
    </source>
</evidence>